<proteinExistence type="inferred from homology"/>
<feature type="binding site" evidence="8">
    <location>
        <position position="238"/>
    </location>
    <ligand>
        <name>NADP(+)</name>
        <dbReference type="ChEBI" id="CHEBI:58349"/>
    </ligand>
</feature>
<dbReference type="UniPathway" id="UPA00053">
    <property type="reaction ID" value="UER00087"/>
</dbReference>
<reference evidence="12" key="1">
    <citation type="submission" date="2017-06" db="EMBL/GenBank/DDBJ databases">
        <authorList>
            <person name="Varghese N."/>
            <person name="Submissions S."/>
        </authorList>
    </citation>
    <scope>NUCLEOTIDE SEQUENCE [LARGE SCALE GENOMIC DNA]</scope>
    <source>
        <strain evidence="12">DSM 137</strain>
    </source>
</reference>
<dbReference type="PANTHER" id="PTHR21089:SF1">
    <property type="entry name" value="BIFUNCTIONAL 3-DEHYDROQUINATE DEHYDRATASE_SHIKIMATE DEHYDROGENASE, CHLOROPLASTIC"/>
    <property type="match status" value="1"/>
</dbReference>
<feature type="domain" description="Shikimate dehydrogenase substrate binding N-terminal" evidence="9">
    <location>
        <begin position="7"/>
        <end position="89"/>
    </location>
</feature>
<dbReference type="NCBIfam" id="NF001310">
    <property type="entry name" value="PRK00258.1-2"/>
    <property type="match status" value="1"/>
</dbReference>
<dbReference type="SUPFAM" id="SSF53223">
    <property type="entry name" value="Aminoacid dehydrogenase-like, N-terminal domain"/>
    <property type="match status" value="1"/>
</dbReference>
<dbReference type="InterPro" id="IPR041121">
    <property type="entry name" value="SDH_C"/>
</dbReference>
<dbReference type="InterPro" id="IPR013708">
    <property type="entry name" value="Shikimate_DH-bd_N"/>
</dbReference>
<dbReference type="Pfam" id="PF08501">
    <property type="entry name" value="Shikimate_dh_N"/>
    <property type="match status" value="1"/>
</dbReference>
<comment type="subunit">
    <text evidence="8">Homodimer.</text>
</comment>
<evidence type="ECO:0000256" key="5">
    <source>
        <dbReference type="ARBA" id="ARBA00023002"/>
    </source>
</evidence>
<dbReference type="HAMAP" id="MF_00222">
    <property type="entry name" value="Shikimate_DH_AroE"/>
    <property type="match status" value="1"/>
</dbReference>
<dbReference type="NCBIfam" id="TIGR00507">
    <property type="entry name" value="aroE"/>
    <property type="match status" value="1"/>
</dbReference>
<comment type="catalytic activity">
    <reaction evidence="7 8">
        <text>shikimate + NADP(+) = 3-dehydroshikimate + NADPH + H(+)</text>
        <dbReference type="Rhea" id="RHEA:17737"/>
        <dbReference type="ChEBI" id="CHEBI:15378"/>
        <dbReference type="ChEBI" id="CHEBI:16630"/>
        <dbReference type="ChEBI" id="CHEBI:36208"/>
        <dbReference type="ChEBI" id="CHEBI:57783"/>
        <dbReference type="ChEBI" id="CHEBI:58349"/>
        <dbReference type="EC" id="1.1.1.25"/>
    </reaction>
</comment>
<dbReference type="Proteomes" id="UP000198418">
    <property type="component" value="Unassembled WGS sequence"/>
</dbReference>
<keyword evidence="3 8" id="KW-0028">Amino-acid biosynthesis</keyword>
<dbReference type="InterPro" id="IPR036291">
    <property type="entry name" value="NAD(P)-bd_dom_sf"/>
</dbReference>
<dbReference type="AlphaFoldDB" id="A0A212RQN4"/>
<evidence type="ECO:0000256" key="7">
    <source>
        <dbReference type="ARBA" id="ARBA00049442"/>
    </source>
</evidence>
<evidence type="ECO:0000259" key="9">
    <source>
        <dbReference type="Pfam" id="PF08501"/>
    </source>
</evidence>
<dbReference type="Gene3D" id="3.40.50.10860">
    <property type="entry name" value="Leucine Dehydrogenase, chain A, domain 1"/>
    <property type="match status" value="1"/>
</dbReference>
<dbReference type="GO" id="GO:0009423">
    <property type="term" value="P:chorismate biosynthetic process"/>
    <property type="evidence" value="ECO:0007669"/>
    <property type="project" value="UniProtKB-UniRule"/>
</dbReference>
<name>A0A212RQN4_RHOAC</name>
<dbReference type="InterPro" id="IPR046346">
    <property type="entry name" value="Aminoacid_DH-like_N_sf"/>
</dbReference>
<evidence type="ECO:0000259" key="10">
    <source>
        <dbReference type="Pfam" id="PF18317"/>
    </source>
</evidence>
<dbReference type="PANTHER" id="PTHR21089">
    <property type="entry name" value="SHIKIMATE DEHYDROGENASE"/>
    <property type="match status" value="1"/>
</dbReference>
<dbReference type="Pfam" id="PF18317">
    <property type="entry name" value="SDH_C"/>
    <property type="match status" value="1"/>
</dbReference>
<dbReference type="GO" id="GO:0008652">
    <property type="term" value="P:amino acid biosynthetic process"/>
    <property type="evidence" value="ECO:0007669"/>
    <property type="project" value="UniProtKB-KW"/>
</dbReference>
<dbReference type="InterPro" id="IPR011342">
    <property type="entry name" value="Shikimate_DH"/>
</dbReference>
<dbReference type="GO" id="GO:0019632">
    <property type="term" value="P:shikimate metabolic process"/>
    <property type="evidence" value="ECO:0007669"/>
    <property type="project" value="InterPro"/>
</dbReference>
<dbReference type="EC" id="1.1.1.25" evidence="2 8"/>
<accession>A0A212RQN4</accession>
<dbReference type="CDD" id="cd01065">
    <property type="entry name" value="NAD_bind_Shikimate_DH"/>
    <property type="match status" value="1"/>
</dbReference>
<dbReference type="RefSeq" id="WP_088521157.1">
    <property type="nucleotide sequence ID" value="NZ_FYDG01000006.1"/>
</dbReference>
<dbReference type="SUPFAM" id="SSF51735">
    <property type="entry name" value="NAD(P)-binding Rossmann-fold domains"/>
    <property type="match status" value="1"/>
</dbReference>
<dbReference type="GO" id="GO:0050661">
    <property type="term" value="F:NADP binding"/>
    <property type="evidence" value="ECO:0007669"/>
    <property type="project" value="InterPro"/>
</dbReference>
<evidence type="ECO:0000256" key="8">
    <source>
        <dbReference type="HAMAP-Rule" id="MF_00222"/>
    </source>
</evidence>
<feature type="binding site" evidence="8">
    <location>
        <position position="216"/>
    </location>
    <ligand>
        <name>shikimate</name>
        <dbReference type="ChEBI" id="CHEBI:36208"/>
    </ligand>
</feature>
<comment type="function">
    <text evidence="8">Involved in the biosynthesis of the chorismate, which leads to the biosynthesis of aromatic amino acids. Catalyzes the reversible NADPH linked reduction of 3-dehydroshikimate (DHSA) to yield shikimate (SA).</text>
</comment>
<sequence length="272" mass="28877">MTDLYAVIGNPIAHSKSPLIHKAFAQTTGQDLDYVAIEGPLGRFAETVDEWRNKGLRGLNITVPFKMDAFAYASRRDAAAEEAGAVNCLTFDGAEAEGANYDGVGLVRDIEANLATPVKGRNVLVLGTGGATRGALGPLLAREPARLTVAFRTPGKEQELRALFPHAHALDFAAYADLDAPYDLVLNATSATLSGEAPPVPGRAFARGALAYDLAYGKGLTPFLRLAREAGVGTCVDGVGMLVEQAAEAFLRWRGVRPETKAMIERLTVPLV</sequence>
<evidence type="ECO:0000256" key="1">
    <source>
        <dbReference type="ARBA" id="ARBA00004871"/>
    </source>
</evidence>
<feature type="active site" description="Proton acceptor" evidence="8">
    <location>
        <position position="66"/>
    </location>
</feature>
<evidence type="ECO:0000256" key="3">
    <source>
        <dbReference type="ARBA" id="ARBA00022605"/>
    </source>
</evidence>
<dbReference type="OrthoDB" id="9792692at2"/>
<dbReference type="GO" id="GO:0005829">
    <property type="term" value="C:cytosol"/>
    <property type="evidence" value="ECO:0007669"/>
    <property type="project" value="TreeGrafter"/>
</dbReference>
<dbReference type="InterPro" id="IPR022893">
    <property type="entry name" value="Shikimate_DH_fam"/>
</dbReference>
<feature type="binding site" evidence="8">
    <location>
        <position position="62"/>
    </location>
    <ligand>
        <name>shikimate</name>
        <dbReference type="ChEBI" id="CHEBI:36208"/>
    </ligand>
</feature>
<dbReference type="FunFam" id="3.40.50.10860:FF:000006">
    <property type="entry name" value="Shikimate dehydrogenase (NADP(+))"/>
    <property type="match status" value="1"/>
</dbReference>
<evidence type="ECO:0000256" key="2">
    <source>
        <dbReference type="ARBA" id="ARBA00012962"/>
    </source>
</evidence>
<gene>
    <name evidence="8" type="primary">aroE</name>
    <name evidence="11" type="ORF">SAMN06265338_106148</name>
</gene>
<keyword evidence="4 8" id="KW-0521">NADP</keyword>
<dbReference type="Gene3D" id="3.40.50.720">
    <property type="entry name" value="NAD(P)-binding Rossmann-like Domain"/>
    <property type="match status" value="1"/>
</dbReference>
<comment type="caution">
    <text evidence="8">Lacks conserved residue(s) required for the propagation of feature annotation.</text>
</comment>
<feature type="domain" description="SDH C-terminal" evidence="10">
    <location>
        <begin position="238"/>
        <end position="267"/>
    </location>
</feature>
<feature type="binding site" evidence="8">
    <location>
        <position position="214"/>
    </location>
    <ligand>
        <name>NADP(+)</name>
        <dbReference type="ChEBI" id="CHEBI:58349"/>
    </ligand>
</feature>
<comment type="pathway">
    <text evidence="1 8">Metabolic intermediate biosynthesis; chorismate biosynthesis; chorismate from D-erythrose 4-phosphate and phosphoenolpyruvate: step 4/7.</text>
</comment>
<comment type="similarity">
    <text evidence="8">Belongs to the shikimate dehydrogenase family.</text>
</comment>
<feature type="binding site" evidence="8">
    <location>
        <position position="102"/>
    </location>
    <ligand>
        <name>shikimate</name>
        <dbReference type="ChEBI" id="CHEBI:36208"/>
    </ligand>
</feature>
<dbReference type="GO" id="GO:0009073">
    <property type="term" value="P:aromatic amino acid family biosynthetic process"/>
    <property type="evidence" value="ECO:0007669"/>
    <property type="project" value="UniProtKB-KW"/>
</dbReference>
<evidence type="ECO:0000256" key="4">
    <source>
        <dbReference type="ARBA" id="ARBA00022857"/>
    </source>
</evidence>
<feature type="binding site" evidence="8">
    <location>
        <position position="245"/>
    </location>
    <ligand>
        <name>shikimate</name>
        <dbReference type="ChEBI" id="CHEBI:36208"/>
    </ligand>
</feature>
<keyword evidence="6 8" id="KW-0057">Aromatic amino acid biosynthesis</keyword>
<keyword evidence="5 8" id="KW-0560">Oxidoreductase</keyword>
<evidence type="ECO:0000313" key="12">
    <source>
        <dbReference type="Proteomes" id="UP000198418"/>
    </source>
</evidence>
<evidence type="ECO:0000313" key="11">
    <source>
        <dbReference type="EMBL" id="SNB74904.1"/>
    </source>
</evidence>
<dbReference type="GO" id="GO:0004764">
    <property type="term" value="F:shikimate 3-dehydrogenase (NADP+) activity"/>
    <property type="evidence" value="ECO:0007669"/>
    <property type="project" value="UniProtKB-UniRule"/>
</dbReference>
<organism evidence="11 12">
    <name type="scientific">Rhodoblastus acidophilus</name>
    <name type="common">Rhodopseudomonas acidophila</name>
    <dbReference type="NCBI Taxonomy" id="1074"/>
    <lineage>
        <taxon>Bacteria</taxon>
        <taxon>Pseudomonadati</taxon>
        <taxon>Pseudomonadota</taxon>
        <taxon>Alphaproteobacteria</taxon>
        <taxon>Hyphomicrobiales</taxon>
        <taxon>Rhodoblastaceae</taxon>
        <taxon>Rhodoblastus</taxon>
    </lineage>
</organism>
<dbReference type="EMBL" id="FYDG01000006">
    <property type="protein sequence ID" value="SNB74904.1"/>
    <property type="molecule type" value="Genomic_DNA"/>
</dbReference>
<feature type="binding site" evidence="8">
    <location>
        <begin position="15"/>
        <end position="17"/>
    </location>
    <ligand>
        <name>shikimate</name>
        <dbReference type="ChEBI" id="CHEBI:36208"/>
    </ligand>
</feature>
<keyword evidence="12" id="KW-1185">Reference proteome</keyword>
<feature type="binding site" evidence="8">
    <location>
        <position position="87"/>
    </location>
    <ligand>
        <name>shikimate</name>
        <dbReference type="ChEBI" id="CHEBI:36208"/>
    </ligand>
</feature>
<evidence type="ECO:0000256" key="6">
    <source>
        <dbReference type="ARBA" id="ARBA00023141"/>
    </source>
</evidence>
<protein>
    <recommendedName>
        <fullName evidence="2 8">Shikimate dehydrogenase (NADP(+))</fullName>
        <shortName evidence="8">SDH</shortName>
        <ecNumber evidence="2 8">1.1.1.25</ecNumber>
    </recommendedName>
</protein>